<feature type="compositionally biased region" description="Low complexity" evidence="1">
    <location>
        <begin position="102"/>
        <end position="114"/>
    </location>
</feature>
<dbReference type="AlphaFoldDB" id="A0A7J8BYJ3"/>
<dbReference type="Proteomes" id="UP000550707">
    <property type="component" value="Unassembled WGS sequence"/>
</dbReference>
<protein>
    <submittedName>
        <fullName evidence="2">Uncharacterized protein</fullName>
    </submittedName>
</protein>
<proteinExistence type="predicted"/>
<feature type="compositionally biased region" description="Low complexity" evidence="1">
    <location>
        <begin position="50"/>
        <end position="75"/>
    </location>
</feature>
<gene>
    <name evidence="2" type="ORF">HJG59_010060</name>
</gene>
<reference evidence="2 3" key="1">
    <citation type="journal article" date="2020" name="Nature">
        <title>Six reference-quality genomes reveal evolution of bat adaptations.</title>
        <authorList>
            <person name="Jebb D."/>
            <person name="Huang Z."/>
            <person name="Pippel M."/>
            <person name="Hughes G.M."/>
            <person name="Lavrichenko K."/>
            <person name="Devanna P."/>
            <person name="Winkler S."/>
            <person name="Jermiin L.S."/>
            <person name="Skirmuntt E.C."/>
            <person name="Katzourakis A."/>
            <person name="Burkitt-Gray L."/>
            <person name="Ray D.A."/>
            <person name="Sullivan K.A.M."/>
            <person name="Roscito J.G."/>
            <person name="Kirilenko B.M."/>
            <person name="Davalos L.M."/>
            <person name="Corthals A.P."/>
            <person name="Power M.L."/>
            <person name="Jones G."/>
            <person name="Ransome R.D."/>
            <person name="Dechmann D.K.N."/>
            <person name="Locatelli A.G."/>
            <person name="Puechmaille S.J."/>
            <person name="Fedrigo O."/>
            <person name="Jarvis E.D."/>
            <person name="Hiller M."/>
            <person name="Vernes S.C."/>
            <person name="Myers E.W."/>
            <person name="Teeling E.C."/>
        </authorList>
    </citation>
    <scope>NUCLEOTIDE SEQUENCE [LARGE SCALE GENOMIC DNA]</scope>
    <source>
        <strain evidence="2">MMolMol1</strain>
        <tissue evidence="2">Muscle</tissue>
    </source>
</reference>
<feature type="compositionally biased region" description="Low complexity" evidence="1">
    <location>
        <begin position="121"/>
        <end position="149"/>
    </location>
</feature>
<dbReference type="InParanoid" id="A0A7J8BYJ3"/>
<sequence length="161" mass="15853">MKTRRTEGSLTSGWAGTESPHRVTAAGKATCAGGARPPSGHPAHGREYRAGVGVPRAAPRPRPSGLAPPLRSGPAARGIVGVVVRAAPRSAAPRRHRRGISAAPARASAAWAGQRPGGGSAARAGGVLASAPSGGGVAPAPAVAPAARVPGRRSEDSKNIT</sequence>
<keyword evidence="3" id="KW-1185">Reference proteome</keyword>
<name>A0A7J8BYJ3_MOLMO</name>
<evidence type="ECO:0000256" key="1">
    <source>
        <dbReference type="SAM" id="MobiDB-lite"/>
    </source>
</evidence>
<feature type="region of interest" description="Disordered" evidence="1">
    <location>
        <begin position="88"/>
        <end position="161"/>
    </location>
</feature>
<evidence type="ECO:0000313" key="3">
    <source>
        <dbReference type="Proteomes" id="UP000550707"/>
    </source>
</evidence>
<organism evidence="2 3">
    <name type="scientific">Molossus molossus</name>
    <name type="common">Pallas' mastiff bat</name>
    <name type="synonym">Vespertilio molossus</name>
    <dbReference type="NCBI Taxonomy" id="27622"/>
    <lineage>
        <taxon>Eukaryota</taxon>
        <taxon>Metazoa</taxon>
        <taxon>Chordata</taxon>
        <taxon>Craniata</taxon>
        <taxon>Vertebrata</taxon>
        <taxon>Euteleostomi</taxon>
        <taxon>Mammalia</taxon>
        <taxon>Eutheria</taxon>
        <taxon>Laurasiatheria</taxon>
        <taxon>Chiroptera</taxon>
        <taxon>Yangochiroptera</taxon>
        <taxon>Molossidae</taxon>
        <taxon>Molossus</taxon>
    </lineage>
</organism>
<feature type="compositionally biased region" description="Low complexity" evidence="1">
    <location>
        <begin position="24"/>
        <end position="35"/>
    </location>
</feature>
<comment type="caution">
    <text evidence="2">The sequence shown here is derived from an EMBL/GenBank/DDBJ whole genome shotgun (WGS) entry which is preliminary data.</text>
</comment>
<feature type="compositionally biased region" description="Basic and acidic residues" evidence="1">
    <location>
        <begin position="152"/>
        <end position="161"/>
    </location>
</feature>
<evidence type="ECO:0000313" key="2">
    <source>
        <dbReference type="EMBL" id="KAF6403660.1"/>
    </source>
</evidence>
<dbReference type="EMBL" id="JACASF010000022">
    <property type="protein sequence ID" value="KAF6403660.1"/>
    <property type="molecule type" value="Genomic_DNA"/>
</dbReference>
<accession>A0A7J8BYJ3</accession>
<feature type="region of interest" description="Disordered" evidence="1">
    <location>
        <begin position="1"/>
        <end position="75"/>
    </location>
</feature>